<sequence length="124" mass="13345">MLHHISFAVTDLARSIAFYDAVMAPLGFRRVWSHDSGAGYGIEDDNESFAIKQRELVQISPSGFHLAFAAPTQDAVVAFHAAALAQGGSDKGAPGLRPDYGDAYFAAFVLDPDGYWIEAVINGR</sequence>
<evidence type="ECO:0000313" key="2">
    <source>
        <dbReference type="EMBL" id="TDR41971.1"/>
    </source>
</evidence>
<comment type="caution">
    <text evidence="2">The sequence shown here is derived from an EMBL/GenBank/DDBJ whole genome shotgun (WGS) entry which is preliminary data.</text>
</comment>
<protein>
    <submittedName>
        <fullName evidence="2">Catechol 2,3-dioxygenase-like lactoylglutathione lyase family enzyme</fullName>
    </submittedName>
</protein>
<dbReference type="OrthoDB" id="9800438at2"/>
<name>A0A4R6YU72_9GAMM</name>
<reference evidence="2 3" key="1">
    <citation type="submission" date="2019-03" db="EMBL/GenBank/DDBJ databases">
        <title>Genomic Encyclopedia of Type Strains, Phase IV (KMG-IV): sequencing the most valuable type-strain genomes for metagenomic binning, comparative biology and taxonomic classification.</title>
        <authorList>
            <person name="Goeker M."/>
        </authorList>
    </citation>
    <scope>NUCLEOTIDE SEQUENCE [LARGE SCALE GENOMIC DNA]</scope>
    <source>
        <strain evidence="2 3">DSM 21667</strain>
    </source>
</reference>
<evidence type="ECO:0000259" key="1">
    <source>
        <dbReference type="PROSITE" id="PS51819"/>
    </source>
</evidence>
<keyword evidence="3" id="KW-1185">Reference proteome</keyword>
<dbReference type="AlphaFoldDB" id="A0A4R6YU72"/>
<feature type="domain" description="VOC" evidence="1">
    <location>
        <begin position="1"/>
        <end position="122"/>
    </location>
</feature>
<dbReference type="InterPro" id="IPR004360">
    <property type="entry name" value="Glyas_Fos-R_dOase_dom"/>
</dbReference>
<accession>A0A4R6YU72</accession>
<gene>
    <name evidence="2" type="ORF">DFR29_10927</name>
</gene>
<proteinExistence type="predicted"/>
<organism evidence="2 3">
    <name type="scientific">Tahibacter aquaticus</name>
    <dbReference type="NCBI Taxonomy" id="520092"/>
    <lineage>
        <taxon>Bacteria</taxon>
        <taxon>Pseudomonadati</taxon>
        <taxon>Pseudomonadota</taxon>
        <taxon>Gammaproteobacteria</taxon>
        <taxon>Lysobacterales</taxon>
        <taxon>Rhodanobacteraceae</taxon>
        <taxon>Tahibacter</taxon>
    </lineage>
</organism>
<dbReference type="GO" id="GO:0016829">
    <property type="term" value="F:lyase activity"/>
    <property type="evidence" value="ECO:0007669"/>
    <property type="project" value="UniProtKB-KW"/>
</dbReference>
<dbReference type="Gene3D" id="3.10.180.10">
    <property type="entry name" value="2,3-Dihydroxybiphenyl 1,2-Dioxygenase, domain 1"/>
    <property type="match status" value="1"/>
</dbReference>
<dbReference type="PANTHER" id="PTHR35006">
    <property type="entry name" value="GLYOXALASE FAMILY PROTEIN (AFU_ORTHOLOGUE AFUA_5G14830)"/>
    <property type="match status" value="1"/>
</dbReference>
<dbReference type="InterPro" id="IPR037523">
    <property type="entry name" value="VOC_core"/>
</dbReference>
<dbReference type="PROSITE" id="PS51819">
    <property type="entry name" value="VOC"/>
    <property type="match status" value="1"/>
</dbReference>
<dbReference type="PANTHER" id="PTHR35006:SF4">
    <property type="entry name" value="BLR7706 PROTEIN"/>
    <property type="match status" value="1"/>
</dbReference>
<dbReference type="EMBL" id="SNZH01000009">
    <property type="protein sequence ID" value="TDR41971.1"/>
    <property type="molecule type" value="Genomic_DNA"/>
</dbReference>
<dbReference type="InterPro" id="IPR029068">
    <property type="entry name" value="Glyas_Bleomycin-R_OHBP_Dase"/>
</dbReference>
<dbReference type="SUPFAM" id="SSF54593">
    <property type="entry name" value="Glyoxalase/Bleomycin resistance protein/Dihydroxybiphenyl dioxygenase"/>
    <property type="match status" value="1"/>
</dbReference>
<dbReference type="CDD" id="cd07262">
    <property type="entry name" value="VOC_like"/>
    <property type="match status" value="1"/>
</dbReference>
<dbReference type="Proteomes" id="UP000295293">
    <property type="component" value="Unassembled WGS sequence"/>
</dbReference>
<evidence type="ECO:0000313" key="3">
    <source>
        <dbReference type="Proteomes" id="UP000295293"/>
    </source>
</evidence>
<keyword evidence="2" id="KW-0560">Oxidoreductase</keyword>
<keyword evidence="2" id="KW-0223">Dioxygenase</keyword>
<keyword evidence="2" id="KW-0456">Lyase</keyword>
<dbReference type="GO" id="GO:0051213">
    <property type="term" value="F:dioxygenase activity"/>
    <property type="evidence" value="ECO:0007669"/>
    <property type="project" value="UniProtKB-KW"/>
</dbReference>
<dbReference type="Pfam" id="PF00903">
    <property type="entry name" value="Glyoxalase"/>
    <property type="match status" value="1"/>
</dbReference>